<dbReference type="VEuPathDB" id="VectorBase:AATE020653"/>
<accession>A0A182JM60</accession>
<dbReference type="AlphaFoldDB" id="A0A182JM60"/>
<proteinExistence type="predicted"/>
<protein>
    <submittedName>
        <fullName evidence="1">Uncharacterized protein</fullName>
    </submittedName>
</protein>
<sequence length="221" mass="23235">MGVDMGWLLGVHGLGVGRLGDDRLSVGRLGDDRLQSGLVDGVGLGKRSRVVHRWLGVRERLGDGQLWRVLTGERAVAHGRSGRVVSHRCGGVGQMLVFRFDVAGAGASQGGKQNNNLEEGRWQNTAHGREDPEDPVLPGVVGAVVGVADVRHVAGRLVAQRLGSDDGSGVRVHWAAVVQGLVLGDEGLGVGRLLDVRGLGVGRLRDIGRHLAASWSPMGGE</sequence>
<dbReference type="EnsemblMetazoa" id="AATE020653-RA">
    <property type="protein sequence ID" value="AATE020653-PA.1"/>
    <property type="gene ID" value="AATE020653"/>
</dbReference>
<reference evidence="1" key="1">
    <citation type="submission" date="2022-08" db="UniProtKB">
        <authorList>
            <consortium name="EnsemblMetazoa"/>
        </authorList>
    </citation>
    <scope>IDENTIFICATION</scope>
    <source>
        <strain evidence="1">EBRO</strain>
    </source>
</reference>
<evidence type="ECO:0000313" key="1">
    <source>
        <dbReference type="EnsemblMetazoa" id="AATE020653-PA.1"/>
    </source>
</evidence>
<name>A0A182JM60_ANOAO</name>
<organism evidence="1">
    <name type="scientific">Anopheles atroparvus</name>
    <name type="common">European mosquito</name>
    <dbReference type="NCBI Taxonomy" id="41427"/>
    <lineage>
        <taxon>Eukaryota</taxon>
        <taxon>Metazoa</taxon>
        <taxon>Ecdysozoa</taxon>
        <taxon>Arthropoda</taxon>
        <taxon>Hexapoda</taxon>
        <taxon>Insecta</taxon>
        <taxon>Pterygota</taxon>
        <taxon>Neoptera</taxon>
        <taxon>Endopterygota</taxon>
        <taxon>Diptera</taxon>
        <taxon>Nematocera</taxon>
        <taxon>Culicoidea</taxon>
        <taxon>Culicidae</taxon>
        <taxon>Anophelinae</taxon>
        <taxon>Anopheles</taxon>
    </lineage>
</organism>